<sequence>MNYATVKYYDIANGPGVRTSLFVSGCTHRCKGCFNEVAWDFSYGQPFDKIIRNEIFASCQPDYITGLSLLGGEPMEPENQRELVRFARNFKALYPQKTIWCYSGYTFEQLTGQVESRGRCEVTDEFLSYLDVLVDGPFVESLHDISLRFRGSSNQRLLDMPKSLAAGQPVLWVDEPVFSTHTMD</sequence>
<name>A0AA37J2P6_9FIRM</name>
<dbReference type="Gene3D" id="3.20.20.70">
    <property type="entry name" value="Aldolase class I"/>
    <property type="match status" value="1"/>
</dbReference>
<keyword evidence="5" id="KW-0004">4Fe-4S</keyword>
<evidence type="ECO:0000256" key="4">
    <source>
        <dbReference type="ARBA" id="ARBA00014281"/>
    </source>
</evidence>
<dbReference type="SFLD" id="SFLDF00299">
    <property type="entry name" value="anaerobic_ribonucleoside-triph"/>
    <property type="match status" value="1"/>
</dbReference>
<dbReference type="RefSeq" id="WP_238318033.1">
    <property type="nucleotide sequence ID" value="NZ_BQKV01000109.1"/>
</dbReference>
<dbReference type="GO" id="GO:0051539">
    <property type="term" value="F:4 iron, 4 sulfur cluster binding"/>
    <property type="evidence" value="ECO:0007669"/>
    <property type="project" value="UniProtKB-KW"/>
</dbReference>
<reference evidence="13" key="1">
    <citation type="journal article" date="2022" name="Int. J. Syst. Evol. Microbiol.">
        <title>Genome-based, phenotypic and chemotaxonomic classification of Faecalibacterium strains: proposal of three novel species Faecalibacterium duncaniae sp. nov., Faecalibacterium hattorii sp. nov. and Faecalibacterium gallinarum sp. nov. .</title>
        <authorList>
            <person name="Sakamoto M."/>
            <person name="Sakurai N."/>
            <person name="Tanno H."/>
            <person name="Iino T."/>
            <person name="Ohkuma M."/>
            <person name="Endo A."/>
        </authorList>
    </citation>
    <scope>NUCLEOTIDE SEQUENCE</scope>
    <source>
        <strain evidence="13">JCM 17207</strain>
    </source>
</reference>
<dbReference type="GO" id="GO:0043365">
    <property type="term" value="F:[formate-C-acetyltransferase]-activating enzyme activity"/>
    <property type="evidence" value="ECO:0007669"/>
    <property type="project" value="InterPro"/>
</dbReference>
<evidence type="ECO:0000256" key="11">
    <source>
        <dbReference type="ARBA" id="ARBA00047365"/>
    </source>
</evidence>
<evidence type="ECO:0000313" key="14">
    <source>
        <dbReference type="Proteomes" id="UP001055185"/>
    </source>
</evidence>
<evidence type="ECO:0000256" key="2">
    <source>
        <dbReference type="ARBA" id="ARBA00003852"/>
    </source>
</evidence>
<evidence type="ECO:0000256" key="8">
    <source>
        <dbReference type="ARBA" id="ARBA00023002"/>
    </source>
</evidence>
<evidence type="ECO:0000256" key="12">
    <source>
        <dbReference type="PIRNR" id="PIRNR000368"/>
    </source>
</evidence>
<dbReference type="InterPro" id="IPR013785">
    <property type="entry name" value="Aldolase_TIM"/>
</dbReference>
<evidence type="ECO:0000256" key="10">
    <source>
        <dbReference type="ARBA" id="ARBA00023014"/>
    </source>
</evidence>
<dbReference type="Proteomes" id="UP001055185">
    <property type="component" value="Unassembled WGS sequence"/>
</dbReference>
<comment type="catalytic activity">
    <reaction evidence="11">
        <text>glycyl-[protein] + reduced [flavodoxin] + S-adenosyl-L-methionine = glycin-2-yl radical-[protein] + semiquinone [flavodoxin] + 5'-deoxyadenosine + L-methionine + H(+)</text>
        <dbReference type="Rhea" id="RHEA:61976"/>
        <dbReference type="Rhea" id="RHEA-COMP:10622"/>
        <dbReference type="Rhea" id="RHEA-COMP:14480"/>
        <dbReference type="Rhea" id="RHEA-COMP:15993"/>
        <dbReference type="Rhea" id="RHEA-COMP:15994"/>
        <dbReference type="ChEBI" id="CHEBI:15378"/>
        <dbReference type="ChEBI" id="CHEBI:17319"/>
        <dbReference type="ChEBI" id="CHEBI:29947"/>
        <dbReference type="ChEBI" id="CHEBI:32722"/>
        <dbReference type="ChEBI" id="CHEBI:57618"/>
        <dbReference type="ChEBI" id="CHEBI:57844"/>
        <dbReference type="ChEBI" id="CHEBI:59789"/>
        <dbReference type="ChEBI" id="CHEBI:140311"/>
    </reaction>
</comment>
<evidence type="ECO:0000256" key="7">
    <source>
        <dbReference type="ARBA" id="ARBA00022723"/>
    </source>
</evidence>
<evidence type="ECO:0000256" key="1">
    <source>
        <dbReference type="ARBA" id="ARBA00001966"/>
    </source>
</evidence>
<dbReference type="EMBL" id="BQKV01000109">
    <property type="protein sequence ID" value="GJN65824.1"/>
    <property type="molecule type" value="Genomic_DNA"/>
</dbReference>
<evidence type="ECO:0000256" key="6">
    <source>
        <dbReference type="ARBA" id="ARBA00022691"/>
    </source>
</evidence>
<dbReference type="SFLD" id="SFLDG01066">
    <property type="entry name" value="organic_radical-activating_enz"/>
    <property type="match status" value="1"/>
</dbReference>
<organism evidence="13 14">
    <name type="scientific">Faecalibacterium gallinarum</name>
    <dbReference type="NCBI Taxonomy" id="2903556"/>
    <lineage>
        <taxon>Bacteria</taxon>
        <taxon>Bacillati</taxon>
        <taxon>Bacillota</taxon>
        <taxon>Clostridia</taxon>
        <taxon>Eubacteriales</taxon>
        <taxon>Oscillospiraceae</taxon>
        <taxon>Faecalibacterium</taxon>
    </lineage>
</organism>
<dbReference type="GO" id="GO:0004748">
    <property type="term" value="F:ribonucleoside-diphosphate reductase activity, thioredoxin disulfide as acceptor"/>
    <property type="evidence" value="ECO:0007669"/>
    <property type="project" value="TreeGrafter"/>
</dbReference>
<comment type="similarity">
    <text evidence="3 12">Belongs to the organic radical-activating enzymes family.</text>
</comment>
<dbReference type="InterPro" id="IPR007197">
    <property type="entry name" value="rSAM"/>
</dbReference>
<dbReference type="PANTHER" id="PTHR30352">
    <property type="entry name" value="PYRUVATE FORMATE-LYASE-ACTIVATING ENZYME"/>
    <property type="match status" value="1"/>
</dbReference>
<accession>A0AA37J2P6</accession>
<dbReference type="PANTHER" id="PTHR30352:SF2">
    <property type="entry name" value="ANAEROBIC RIBONUCLEOSIDE-TRIPHOSPHATE REDUCTASE-ACTIVATING PROTEIN"/>
    <property type="match status" value="1"/>
</dbReference>
<dbReference type="SFLD" id="SFLDG01063">
    <property type="entry name" value="activating_enzymes__group_1"/>
    <property type="match status" value="1"/>
</dbReference>
<evidence type="ECO:0000256" key="9">
    <source>
        <dbReference type="ARBA" id="ARBA00023004"/>
    </source>
</evidence>
<comment type="function">
    <text evidence="2 12">Activation of anaerobic ribonucleoside-triphosphate reductase under anaerobic conditions by generation of an organic free radical, using S-adenosylmethionine and reduced flavodoxin as cosubstrates to produce 5'-deoxy-adenosine.</text>
</comment>
<dbReference type="InterPro" id="IPR001989">
    <property type="entry name" value="Radical_activat_CS"/>
</dbReference>
<comment type="cofactor">
    <cofactor evidence="1">
        <name>[4Fe-4S] cluster</name>
        <dbReference type="ChEBI" id="CHEBI:49883"/>
    </cofactor>
</comment>
<keyword evidence="10" id="KW-0411">Iron-sulfur</keyword>
<gene>
    <name evidence="13" type="ORF">JCM17207_24490</name>
</gene>
<keyword evidence="8 12" id="KW-0560">Oxidoreductase</keyword>
<dbReference type="SFLD" id="SFLDS00029">
    <property type="entry name" value="Radical_SAM"/>
    <property type="match status" value="1"/>
</dbReference>
<evidence type="ECO:0000256" key="3">
    <source>
        <dbReference type="ARBA" id="ARBA00009777"/>
    </source>
</evidence>
<keyword evidence="14" id="KW-1185">Reference proteome</keyword>
<keyword evidence="9" id="KW-0408">Iron</keyword>
<dbReference type="PIRSF" id="PIRSF000368">
    <property type="entry name" value="NrdG"/>
    <property type="match status" value="1"/>
</dbReference>
<dbReference type="InterPro" id="IPR034457">
    <property type="entry name" value="Organic_radical-activating"/>
</dbReference>
<dbReference type="InterPro" id="IPR012837">
    <property type="entry name" value="NrdG"/>
</dbReference>
<dbReference type="NCBIfam" id="TIGR02491">
    <property type="entry name" value="NrdG"/>
    <property type="match status" value="1"/>
</dbReference>
<proteinExistence type="inferred from homology"/>
<comment type="caution">
    <text evidence="13">The sequence shown here is derived from an EMBL/GenBank/DDBJ whole genome shotgun (WGS) entry which is preliminary data.</text>
</comment>
<keyword evidence="6" id="KW-0949">S-adenosyl-L-methionine</keyword>
<dbReference type="EC" id="1.97.1.-" evidence="12"/>
<dbReference type="GO" id="GO:0046872">
    <property type="term" value="F:metal ion binding"/>
    <property type="evidence" value="ECO:0007669"/>
    <property type="project" value="UniProtKB-KW"/>
</dbReference>
<dbReference type="AlphaFoldDB" id="A0AA37J2P6"/>
<keyword evidence="7" id="KW-0479">Metal-binding</keyword>
<evidence type="ECO:0000256" key="5">
    <source>
        <dbReference type="ARBA" id="ARBA00022485"/>
    </source>
</evidence>
<dbReference type="Pfam" id="PF13353">
    <property type="entry name" value="Fer4_12"/>
    <property type="match status" value="1"/>
</dbReference>
<dbReference type="PROSITE" id="PS01087">
    <property type="entry name" value="RADICAL_ACTIVATING"/>
    <property type="match status" value="1"/>
</dbReference>
<protein>
    <recommendedName>
        <fullName evidence="4 12">Anaerobic ribonucleoside-triphosphate reductase-activating protein</fullName>
        <ecNumber evidence="12">1.97.1.-</ecNumber>
    </recommendedName>
</protein>
<evidence type="ECO:0000313" key="13">
    <source>
        <dbReference type="EMBL" id="GJN65824.1"/>
    </source>
</evidence>